<feature type="domain" description="SPOR" evidence="2">
    <location>
        <begin position="154"/>
        <end position="213"/>
    </location>
</feature>
<dbReference type="InterPro" id="IPR007730">
    <property type="entry name" value="SPOR-like_dom"/>
</dbReference>
<dbReference type="Proteomes" id="UP000198752">
    <property type="component" value="Unassembled WGS sequence"/>
</dbReference>
<dbReference type="STRING" id="269670.SAMN02982927_00502"/>
<keyword evidence="1" id="KW-1133">Transmembrane helix</keyword>
<dbReference type="RefSeq" id="WP_093669771.1">
    <property type="nucleotide sequence ID" value="NZ_FOOY01000004.1"/>
</dbReference>
<dbReference type="InterPro" id="IPR036680">
    <property type="entry name" value="SPOR-like_sf"/>
</dbReference>
<accession>A0A1I2NQP9</accession>
<dbReference type="EMBL" id="FOOY01000004">
    <property type="protein sequence ID" value="SFG05883.1"/>
    <property type="molecule type" value="Genomic_DNA"/>
</dbReference>
<reference evidence="4" key="1">
    <citation type="submission" date="2016-10" db="EMBL/GenBank/DDBJ databases">
        <authorList>
            <person name="Varghese N."/>
            <person name="Submissions S."/>
        </authorList>
    </citation>
    <scope>NUCLEOTIDE SEQUENCE [LARGE SCALE GENOMIC DNA]</scope>
    <source>
        <strain evidence="4">ATCC 700379</strain>
    </source>
</reference>
<organism evidence="3 4">
    <name type="scientific">Sporolactobacillus nakayamae</name>
    <dbReference type="NCBI Taxonomy" id="269670"/>
    <lineage>
        <taxon>Bacteria</taxon>
        <taxon>Bacillati</taxon>
        <taxon>Bacillota</taxon>
        <taxon>Bacilli</taxon>
        <taxon>Bacillales</taxon>
        <taxon>Sporolactobacillaceae</taxon>
        <taxon>Sporolactobacillus</taxon>
    </lineage>
</organism>
<dbReference type="OrthoDB" id="2990540at2"/>
<sequence>MSELKKKTPRVTITFNGKKHNLEEWTRQETAADKDKSLNWNAAFSEERTTTEHHTQPVTDDDAFVKQKYSFFRHNKKRRPVLSIPSGTWQTIHHFWLPAVAAIVVGLVIGLSMLMIFSDQNTKVKDTWADNPKKTQSDGASEAVKAVNLNLPVYMIQAGLFGSNSKAKQVAEQLKSKGPAAVMQVSGGSAIFVGVSQTEVGADQLLAHFKKKGMTVFKKQMTIQSDSAAEKSKLKANEALTYKKIISALLSISEKSKNGSAAPDANYLKTVDKLYSSVAKQARSAETDHVFSQVKQTKTIAQNLVSNSSEEHFFAFQQDLLETISEYNALIHP</sequence>
<gene>
    <name evidence="3" type="ORF">SAMN02982927_00502</name>
</gene>
<feature type="transmembrane region" description="Helical" evidence="1">
    <location>
        <begin position="95"/>
        <end position="117"/>
    </location>
</feature>
<protein>
    <submittedName>
        <fullName evidence="3">Sporulation related domain-containing protein</fullName>
    </submittedName>
</protein>
<dbReference type="Pfam" id="PF05036">
    <property type="entry name" value="SPOR"/>
    <property type="match status" value="1"/>
</dbReference>
<dbReference type="Gene3D" id="3.30.70.1070">
    <property type="entry name" value="Sporulation related repeat"/>
    <property type="match status" value="1"/>
</dbReference>
<proteinExistence type="predicted"/>
<keyword evidence="4" id="KW-1185">Reference proteome</keyword>
<dbReference type="GO" id="GO:0042834">
    <property type="term" value="F:peptidoglycan binding"/>
    <property type="evidence" value="ECO:0007669"/>
    <property type="project" value="InterPro"/>
</dbReference>
<evidence type="ECO:0000259" key="2">
    <source>
        <dbReference type="Pfam" id="PF05036"/>
    </source>
</evidence>
<name>A0A1I2NQP9_9BACL</name>
<evidence type="ECO:0000256" key="1">
    <source>
        <dbReference type="SAM" id="Phobius"/>
    </source>
</evidence>
<dbReference type="SUPFAM" id="SSF110997">
    <property type="entry name" value="Sporulation related repeat"/>
    <property type="match status" value="1"/>
</dbReference>
<dbReference type="AlphaFoldDB" id="A0A1I2NQP9"/>
<keyword evidence="1" id="KW-0472">Membrane</keyword>
<evidence type="ECO:0000313" key="3">
    <source>
        <dbReference type="EMBL" id="SFG05883.1"/>
    </source>
</evidence>
<evidence type="ECO:0000313" key="4">
    <source>
        <dbReference type="Proteomes" id="UP000198752"/>
    </source>
</evidence>
<keyword evidence="1" id="KW-0812">Transmembrane</keyword>